<dbReference type="PRINTS" id="PR00258">
    <property type="entry name" value="SPERACTRCPTR"/>
</dbReference>
<name>Q4T0T0_TETNG</name>
<feature type="domain" description="SRCR" evidence="10">
    <location>
        <begin position="4"/>
        <end position="46"/>
    </location>
</feature>
<keyword evidence="6" id="KW-0472">Membrane</keyword>
<comment type="caution">
    <text evidence="9">Lacks conserved residue(s) required for the propagation of feature annotation.</text>
</comment>
<keyword evidence="8" id="KW-0325">Glycoprotein</keyword>
<dbReference type="KEGG" id="tng:GSTEN00009168G001"/>
<evidence type="ECO:0000256" key="6">
    <source>
        <dbReference type="ARBA" id="ARBA00023136"/>
    </source>
</evidence>
<evidence type="ECO:0000313" key="11">
    <source>
        <dbReference type="EMBL" id="CAF93502.1"/>
    </source>
</evidence>
<proteinExistence type="predicted"/>
<dbReference type="PANTHER" id="PTHR47653:SF1">
    <property type="entry name" value="DELETED IN MALIGNANT BRAIN TUMORS 1 PROTEIN"/>
    <property type="match status" value="1"/>
</dbReference>
<comment type="subcellular location">
    <subcellularLocation>
        <location evidence="1">Membrane</location>
        <topology evidence="1">Single-pass membrane protein</topology>
    </subcellularLocation>
</comment>
<evidence type="ECO:0000256" key="3">
    <source>
        <dbReference type="ARBA" id="ARBA00022729"/>
    </source>
</evidence>
<evidence type="ECO:0000256" key="1">
    <source>
        <dbReference type="ARBA" id="ARBA00004167"/>
    </source>
</evidence>
<evidence type="ECO:0000256" key="2">
    <source>
        <dbReference type="ARBA" id="ARBA00022692"/>
    </source>
</evidence>
<evidence type="ECO:0000256" key="9">
    <source>
        <dbReference type="PROSITE-ProRule" id="PRU00196"/>
    </source>
</evidence>
<dbReference type="SMART" id="SM00202">
    <property type="entry name" value="SR"/>
    <property type="match status" value="1"/>
</dbReference>
<dbReference type="PROSITE" id="PS00420">
    <property type="entry name" value="SRCR_1"/>
    <property type="match status" value="1"/>
</dbReference>
<dbReference type="SUPFAM" id="SSF56487">
    <property type="entry name" value="SRCR-like"/>
    <property type="match status" value="1"/>
</dbReference>
<keyword evidence="3" id="KW-0732">Signal</keyword>
<feature type="non-terminal residue" evidence="11">
    <location>
        <position position="85"/>
    </location>
</feature>
<evidence type="ECO:0000259" key="10">
    <source>
        <dbReference type="PROSITE" id="PS50287"/>
    </source>
</evidence>
<sequence>DGTVRLVGGAVSHKGRLEIFYHGQWGTVCDDGWTDSNTQVVCRQLGYRLGETLVSEVSRHHQFPSLWDGVRSYSFRRCELHRKRA</sequence>
<keyword evidence="2" id="KW-0812">Transmembrane</keyword>
<evidence type="ECO:0000256" key="7">
    <source>
        <dbReference type="ARBA" id="ARBA00023157"/>
    </source>
</evidence>
<protein>
    <submittedName>
        <fullName evidence="11">(spotted green pufferfish) hypothetical protein</fullName>
    </submittedName>
</protein>
<dbReference type="PROSITE" id="PS50287">
    <property type="entry name" value="SRCR_2"/>
    <property type="match status" value="1"/>
</dbReference>
<dbReference type="InterPro" id="IPR036772">
    <property type="entry name" value="SRCR-like_dom_sf"/>
</dbReference>
<keyword evidence="7" id="KW-1015">Disulfide bond</keyword>
<organism evidence="11">
    <name type="scientific">Tetraodon nigroviridis</name>
    <name type="common">Spotted green pufferfish</name>
    <name type="synonym">Chelonodon nigroviridis</name>
    <dbReference type="NCBI Taxonomy" id="99883"/>
    <lineage>
        <taxon>Eukaryota</taxon>
        <taxon>Metazoa</taxon>
        <taxon>Chordata</taxon>
        <taxon>Craniata</taxon>
        <taxon>Vertebrata</taxon>
        <taxon>Euteleostomi</taxon>
        <taxon>Actinopterygii</taxon>
        <taxon>Neopterygii</taxon>
        <taxon>Teleostei</taxon>
        <taxon>Neoteleostei</taxon>
        <taxon>Acanthomorphata</taxon>
        <taxon>Eupercaria</taxon>
        <taxon>Tetraodontiformes</taxon>
        <taxon>Tetradontoidea</taxon>
        <taxon>Tetraodontidae</taxon>
        <taxon>Tetraodon</taxon>
    </lineage>
</organism>
<dbReference type="InterPro" id="IPR053243">
    <property type="entry name" value="SJ_maturation_regulator"/>
</dbReference>
<dbReference type="PANTHER" id="PTHR47653">
    <property type="entry name" value="PROTEIN BARK BEETLE"/>
    <property type="match status" value="1"/>
</dbReference>
<evidence type="ECO:0000256" key="8">
    <source>
        <dbReference type="ARBA" id="ARBA00023180"/>
    </source>
</evidence>
<evidence type="ECO:0000256" key="4">
    <source>
        <dbReference type="ARBA" id="ARBA00022737"/>
    </source>
</evidence>
<accession>Q4T0T0</accession>
<dbReference type="OrthoDB" id="536948at2759"/>
<dbReference type="GO" id="GO:0045217">
    <property type="term" value="P:cell-cell junction maintenance"/>
    <property type="evidence" value="ECO:0007669"/>
    <property type="project" value="TreeGrafter"/>
</dbReference>
<dbReference type="AlphaFoldDB" id="Q4T0T0"/>
<keyword evidence="4" id="KW-0677">Repeat</keyword>
<dbReference type="InterPro" id="IPR001190">
    <property type="entry name" value="SRCR"/>
</dbReference>
<gene>
    <name evidence="11" type="ORF">GSTENG00009168001</name>
</gene>
<dbReference type="EMBL" id="CAAE01010872">
    <property type="protein sequence ID" value="CAF93502.1"/>
    <property type="molecule type" value="Genomic_DNA"/>
</dbReference>
<evidence type="ECO:0000256" key="5">
    <source>
        <dbReference type="ARBA" id="ARBA00022989"/>
    </source>
</evidence>
<reference evidence="11" key="1">
    <citation type="journal article" date="2004" name="Nature">
        <title>Genome duplication in the teleost fish Tetraodon nigroviridis reveals the early vertebrate proto-karyotype.</title>
        <authorList>
            <person name="Jaillon O."/>
            <person name="Aury J.-M."/>
            <person name="Brunet F."/>
            <person name="Petit J.-L."/>
            <person name="Stange-Thomann N."/>
            <person name="Mauceli E."/>
            <person name="Bouneau L."/>
            <person name="Fischer C."/>
            <person name="Ozouf-Costaz C."/>
            <person name="Bernot A."/>
            <person name="Nicaud S."/>
            <person name="Jaffe D."/>
            <person name="Fisher S."/>
            <person name="Lutfalla G."/>
            <person name="Dossat C."/>
            <person name="Segurens B."/>
            <person name="Dasilva C."/>
            <person name="Salanoubat M."/>
            <person name="Levy M."/>
            <person name="Boudet N."/>
            <person name="Castellano S."/>
            <person name="Anthouard V."/>
            <person name="Jubin C."/>
            <person name="Castelli V."/>
            <person name="Katinka M."/>
            <person name="Vacherie B."/>
            <person name="Biemont C."/>
            <person name="Skalli Z."/>
            <person name="Cattolico L."/>
            <person name="Poulain J."/>
            <person name="De Berardinis V."/>
            <person name="Cruaud C."/>
            <person name="Duprat S."/>
            <person name="Brottier P."/>
            <person name="Coutanceau J.-P."/>
            <person name="Gouzy J."/>
            <person name="Parra G."/>
            <person name="Lardier G."/>
            <person name="Chapple C."/>
            <person name="McKernan K.J."/>
            <person name="McEwan P."/>
            <person name="Bosak S."/>
            <person name="Kellis M."/>
            <person name="Volff J.-N."/>
            <person name="Guigo R."/>
            <person name="Zody M.C."/>
            <person name="Mesirov J."/>
            <person name="Lindblad-Toh K."/>
            <person name="Birren B."/>
            <person name="Nusbaum C."/>
            <person name="Kahn D."/>
            <person name="Robinson-Rechavi M."/>
            <person name="Laudet V."/>
            <person name="Schachter V."/>
            <person name="Quetier F."/>
            <person name="Saurin W."/>
            <person name="Scarpelli C."/>
            <person name="Wincker P."/>
            <person name="Lander E.S."/>
            <person name="Weissenbach J."/>
            <person name="Roest Crollius H."/>
        </authorList>
    </citation>
    <scope>NUCLEOTIDE SEQUENCE [LARGE SCALE GENOMIC DNA]</scope>
</reference>
<dbReference type="FunFam" id="3.10.250.10:FF:000016">
    <property type="entry name" value="Scavenger receptor cysteine-rich protein type 12"/>
    <property type="match status" value="1"/>
</dbReference>
<dbReference type="Pfam" id="PF00530">
    <property type="entry name" value="SRCR"/>
    <property type="match status" value="1"/>
</dbReference>
<dbReference type="Gene3D" id="3.10.250.10">
    <property type="entry name" value="SRCR-like domain"/>
    <property type="match status" value="1"/>
</dbReference>
<comment type="caution">
    <text evidence="11">The sequence shown here is derived from an EMBL/GenBank/DDBJ whole genome shotgun (WGS) entry which is preliminary data.</text>
</comment>
<dbReference type="GO" id="GO:0016020">
    <property type="term" value="C:membrane"/>
    <property type="evidence" value="ECO:0007669"/>
    <property type="project" value="UniProtKB-SubCell"/>
</dbReference>
<keyword evidence="5" id="KW-1133">Transmembrane helix</keyword>
<reference evidence="11" key="2">
    <citation type="submission" date="2004-02" db="EMBL/GenBank/DDBJ databases">
        <authorList>
            <consortium name="Genoscope"/>
            <consortium name="Whitehead Institute Centre for Genome Research"/>
        </authorList>
    </citation>
    <scope>NUCLEOTIDE SEQUENCE</scope>
</reference>